<dbReference type="InterPro" id="IPR006430">
    <property type="entry name" value="Phage_portal_PBSX"/>
</dbReference>
<dbReference type="NCBIfam" id="TIGR01540">
    <property type="entry name" value="portal_PBSX"/>
    <property type="match status" value="1"/>
</dbReference>
<keyword evidence="3" id="KW-1162">Viral penetration into host cytoplasm</keyword>
<keyword evidence="3" id="KW-1160">Virus entry into host cell</keyword>
<name>A0A8S5QL00_9CAUD</name>
<evidence type="ECO:0000256" key="1">
    <source>
        <dbReference type="ARBA" id="ARBA00006799"/>
    </source>
</evidence>
<dbReference type="InterPro" id="IPR006944">
    <property type="entry name" value="Phage/GTA_portal"/>
</dbReference>
<dbReference type="EMBL" id="BK015676">
    <property type="protein sequence ID" value="DAE19481.1"/>
    <property type="molecule type" value="Genomic_DNA"/>
</dbReference>
<accession>A0A8S5QL00</accession>
<evidence type="ECO:0000256" key="4">
    <source>
        <dbReference type="ARBA" id="ARBA00023219"/>
    </source>
</evidence>
<keyword evidence="4" id="KW-0231">Viral genome packaging</keyword>
<proteinExistence type="inferred from homology"/>
<sequence>MAKRKKQQPAPALAPAIQKQMSFSVEFGDAERVPCLGSYDGVTDEGDGYWTPPIDREALAKLPDIATYHGACLGARAKMVAAGFLRGGGLTPETALALAVNFVTFGDVALLKIRNGFGQVVRLYPLPSVYVRRSTDGKTKLLLRDGEYKEYAAKDIIFIRQYDTLQQIYGKPDYLGGIQSAMLNSDATMFRRKYYRNGAHLGYILYATDPDLSPEMEKAISEKIEQSKGAGNFRSMFINIPNGKPDGVKIIPVGDVATKDEYVNIKRISAQDQLTAHRFPPGLAGIIPDNVGGLGDPLKVRAVYQLDEVWPMQALIENAINSDSEITRAMQVLFKKPKAIEDEK</sequence>
<evidence type="ECO:0000256" key="3">
    <source>
        <dbReference type="ARBA" id="ARBA00023009"/>
    </source>
</evidence>
<evidence type="ECO:0000313" key="5">
    <source>
        <dbReference type="EMBL" id="DAE19481.1"/>
    </source>
</evidence>
<organism evidence="5">
    <name type="scientific">Myoviridae sp. ctitt1</name>
    <dbReference type="NCBI Taxonomy" id="2825157"/>
    <lineage>
        <taxon>Viruses</taxon>
        <taxon>Duplodnaviria</taxon>
        <taxon>Heunggongvirae</taxon>
        <taxon>Uroviricota</taxon>
        <taxon>Caudoviricetes</taxon>
    </lineage>
</organism>
<keyword evidence="2" id="KW-0118">Viral capsid assembly</keyword>
<evidence type="ECO:0000256" key="2">
    <source>
        <dbReference type="ARBA" id="ARBA00022950"/>
    </source>
</evidence>
<keyword evidence="3" id="KW-1171">Viral genome ejection through host cell envelope</keyword>
<protein>
    <submittedName>
        <fullName evidence="5">Portal vertex protein</fullName>
    </submittedName>
</protein>
<comment type="similarity">
    <text evidence="1">Belongs to the phage portal family. PBSX subfamily.</text>
</comment>
<reference evidence="5" key="1">
    <citation type="journal article" date="2021" name="Proc. Natl. Acad. Sci. U.S.A.">
        <title>A Catalog of Tens of Thousands of Viruses from Human Metagenomes Reveals Hidden Associations with Chronic Diseases.</title>
        <authorList>
            <person name="Tisza M.J."/>
            <person name="Buck C.B."/>
        </authorList>
    </citation>
    <scope>NUCLEOTIDE SEQUENCE</scope>
    <source>
        <strain evidence="5">Ctitt1</strain>
    </source>
</reference>
<dbReference type="Pfam" id="PF04860">
    <property type="entry name" value="Phage_portal"/>
    <property type="match status" value="1"/>
</dbReference>
<keyword evidence="2" id="KW-1188">Viral release from host cell</keyword>